<comment type="similarity">
    <text evidence="2">Belongs to the polysaccharide synthase family.</text>
</comment>
<keyword evidence="5 7" id="KW-1133">Transmembrane helix</keyword>
<keyword evidence="4 7" id="KW-0812">Transmembrane</keyword>
<dbReference type="PANTHER" id="PTHR30250:SF10">
    <property type="entry name" value="LIPOPOLYSACCHARIDE BIOSYNTHESIS PROTEIN WZXC"/>
    <property type="match status" value="1"/>
</dbReference>
<dbReference type="PANTHER" id="PTHR30250">
    <property type="entry name" value="PST FAMILY PREDICTED COLANIC ACID TRANSPORTER"/>
    <property type="match status" value="1"/>
</dbReference>
<feature type="transmembrane region" description="Helical" evidence="7">
    <location>
        <begin position="43"/>
        <end position="65"/>
    </location>
</feature>
<reference evidence="8 9" key="1">
    <citation type="submission" date="2016-11" db="EMBL/GenBank/DDBJ databases">
        <authorList>
            <person name="Jaros S."/>
            <person name="Januszkiewicz K."/>
            <person name="Wedrychowicz H."/>
        </authorList>
    </citation>
    <scope>NUCLEOTIDE SEQUENCE [LARGE SCALE GENOMIC DNA]</scope>
    <source>
        <strain evidence="8 9">GAS138</strain>
    </source>
</reference>
<feature type="transmembrane region" description="Helical" evidence="7">
    <location>
        <begin position="242"/>
        <end position="267"/>
    </location>
</feature>
<feature type="transmembrane region" description="Helical" evidence="7">
    <location>
        <begin position="200"/>
        <end position="222"/>
    </location>
</feature>
<feature type="transmembrane region" description="Helical" evidence="7">
    <location>
        <begin position="71"/>
        <end position="88"/>
    </location>
</feature>
<keyword evidence="3" id="KW-1003">Cell membrane</keyword>
<feature type="transmembrane region" description="Helical" evidence="7">
    <location>
        <begin position="172"/>
        <end position="194"/>
    </location>
</feature>
<sequence>MLFGLAGRALKHLEPLRSMLPEKGGIPFEWAQIRALAKRDPSIIIGTMIALNLLRLISTLILTRLMAPADFGILGLVTVVHYTINMLFDVGTDTFIVRHHDIEDRRFLNVVWTVRVARTLLSAALIAVFASLFSRFLGNESLTPVLVVSALGLVAAAPQSLSFSIAIRNKQLVLVSSIDVFLAVLSLILTVGFAFIFRNYWAAVISSIVGSAIRSLLSYFMFPSPVYRFAYDRKIVADMWRFSRFVTGSSLITLFLTQIDKVVLGHFLSIEQFGTYILAVNLAFVPQTFCGMYGQRVLFPTYSQAYRNDPSSMRRVFHQKLSRVGPLYCFMVGGLISFAPVLIAMMYQDRYAQAAYYLALLSIPSFFALASVAATEALIAVGEVRATYYANLVRLGWLFPATGLAVYSGRTDAILVAIAFSELPATIYTWWKLRKAGVLSLRRELPTFVFGVLGIGVGWAAYKTIGFFFHITPVGLFG</sequence>
<evidence type="ECO:0000256" key="5">
    <source>
        <dbReference type="ARBA" id="ARBA00022989"/>
    </source>
</evidence>
<feature type="transmembrane region" description="Helical" evidence="7">
    <location>
        <begin position="145"/>
        <end position="165"/>
    </location>
</feature>
<dbReference type="InterPro" id="IPR050833">
    <property type="entry name" value="Poly_Biosynth_Transport"/>
</dbReference>
<evidence type="ECO:0000313" key="9">
    <source>
        <dbReference type="Proteomes" id="UP000189796"/>
    </source>
</evidence>
<evidence type="ECO:0000256" key="1">
    <source>
        <dbReference type="ARBA" id="ARBA00004651"/>
    </source>
</evidence>
<evidence type="ECO:0000256" key="2">
    <source>
        <dbReference type="ARBA" id="ARBA00007430"/>
    </source>
</evidence>
<evidence type="ECO:0000313" key="8">
    <source>
        <dbReference type="EMBL" id="SHH49477.1"/>
    </source>
</evidence>
<evidence type="ECO:0000256" key="6">
    <source>
        <dbReference type="ARBA" id="ARBA00023136"/>
    </source>
</evidence>
<organism evidence="8 9">
    <name type="scientific">Bradyrhizobium erythrophlei</name>
    <dbReference type="NCBI Taxonomy" id="1437360"/>
    <lineage>
        <taxon>Bacteria</taxon>
        <taxon>Pseudomonadati</taxon>
        <taxon>Pseudomonadota</taxon>
        <taxon>Alphaproteobacteria</taxon>
        <taxon>Hyphomicrobiales</taxon>
        <taxon>Nitrobacteraceae</taxon>
        <taxon>Bradyrhizobium</taxon>
    </lineage>
</organism>
<dbReference type="AlphaFoldDB" id="A0A1M5TFD8"/>
<feature type="transmembrane region" description="Helical" evidence="7">
    <location>
        <begin position="273"/>
        <end position="294"/>
    </location>
</feature>
<gene>
    <name evidence="8" type="ORF">SAMN05443248_4997</name>
</gene>
<dbReference type="OrthoDB" id="7605542at2"/>
<protein>
    <submittedName>
        <fullName evidence="8">Membrane protein involved in the export of O-antigen and teichoic acid</fullName>
    </submittedName>
</protein>
<feature type="transmembrane region" description="Helical" evidence="7">
    <location>
        <begin position="445"/>
        <end position="462"/>
    </location>
</feature>
<feature type="transmembrane region" description="Helical" evidence="7">
    <location>
        <begin position="413"/>
        <end position="433"/>
    </location>
</feature>
<dbReference type="EMBL" id="LT670817">
    <property type="protein sequence ID" value="SHH49477.1"/>
    <property type="molecule type" value="Genomic_DNA"/>
</dbReference>
<feature type="transmembrane region" description="Helical" evidence="7">
    <location>
        <begin position="354"/>
        <end position="381"/>
    </location>
</feature>
<feature type="transmembrane region" description="Helical" evidence="7">
    <location>
        <begin position="327"/>
        <end position="348"/>
    </location>
</feature>
<evidence type="ECO:0000256" key="3">
    <source>
        <dbReference type="ARBA" id="ARBA00022475"/>
    </source>
</evidence>
<comment type="subcellular location">
    <subcellularLocation>
        <location evidence="1">Cell membrane</location>
        <topology evidence="1">Multi-pass membrane protein</topology>
    </subcellularLocation>
</comment>
<keyword evidence="6 7" id="KW-0472">Membrane</keyword>
<name>A0A1M5TFD8_9BRAD</name>
<accession>A0A1M5TFD8</accession>
<proteinExistence type="inferred from homology"/>
<dbReference type="GO" id="GO:0005886">
    <property type="term" value="C:plasma membrane"/>
    <property type="evidence" value="ECO:0007669"/>
    <property type="project" value="UniProtKB-SubCell"/>
</dbReference>
<feature type="transmembrane region" description="Helical" evidence="7">
    <location>
        <begin position="388"/>
        <end position="407"/>
    </location>
</feature>
<dbReference type="Pfam" id="PF13440">
    <property type="entry name" value="Polysacc_synt_3"/>
    <property type="match status" value="1"/>
</dbReference>
<dbReference type="Proteomes" id="UP000189796">
    <property type="component" value="Chromosome I"/>
</dbReference>
<feature type="transmembrane region" description="Helical" evidence="7">
    <location>
        <begin position="109"/>
        <end position="133"/>
    </location>
</feature>
<evidence type="ECO:0000256" key="7">
    <source>
        <dbReference type="SAM" id="Phobius"/>
    </source>
</evidence>
<evidence type="ECO:0000256" key="4">
    <source>
        <dbReference type="ARBA" id="ARBA00022692"/>
    </source>
</evidence>